<dbReference type="GO" id="GO:0005634">
    <property type="term" value="C:nucleus"/>
    <property type="evidence" value="ECO:0007669"/>
    <property type="project" value="TreeGrafter"/>
</dbReference>
<dbReference type="InterPro" id="IPR019400">
    <property type="entry name" value="Peptidase_C65_otubain"/>
</dbReference>
<evidence type="ECO:0000256" key="6">
    <source>
        <dbReference type="ARBA" id="ARBA00022807"/>
    </source>
</evidence>
<keyword evidence="3" id="KW-0645">Protease</keyword>
<dbReference type="Gene3D" id="3.30.200.60">
    <property type="entry name" value="Peptidase C65 Otubain, subdomain 1"/>
    <property type="match status" value="1"/>
</dbReference>
<dbReference type="GO" id="GO:0004843">
    <property type="term" value="F:cysteine-type deubiquitinase activity"/>
    <property type="evidence" value="ECO:0007669"/>
    <property type="project" value="UniProtKB-EC"/>
</dbReference>
<dbReference type="AlphaFoldDB" id="A0AAD6DCT0"/>
<organism evidence="9 10">
    <name type="scientific">Penicillium hetheringtonii</name>
    <dbReference type="NCBI Taxonomy" id="911720"/>
    <lineage>
        <taxon>Eukaryota</taxon>
        <taxon>Fungi</taxon>
        <taxon>Dikarya</taxon>
        <taxon>Ascomycota</taxon>
        <taxon>Pezizomycotina</taxon>
        <taxon>Eurotiomycetes</taxon>
        <taxon>Eurotiomycetidae</taxon>
        <taxon>Eurotiales</taxon>
        <taxon>Aspergillaceae</taxon>
        <taxon>Penicillium</taxon>
    </lineage>
</organism>
<dbReference type="EC" id="3.4.19.12" evidence="2"/>
<feature type="compositionally biased region" description="Polar residues" evidence="7">
    <location>
        <begin position="406"/>
        <end position="417"/>
    </location>
</feature>
<proteinExistence type="predicted"/>
<keyword evidence="5" id="KW-0378">Hydrolase</keyword>
<dbReference type="PANTHER" id="PTHR12931">
    <property type="entry name" value="UBIQUITIN THIOLESTERASE PROTEIN OTUB"/>
    <property type="match status" value="1"/>
</dbReference>
<evidence type="ECO:0000256" key="3">
    <source>
        <dbReference type="ARBA" id="ARBA00022670"/>
    </source>
</evidence>
<dbReference type="PROSITE" id="PS50802">
    <property type="entry name" value="OTU"/>
    <property type="match status" value="1"/>
</dbReference>
<dbReference type="EMBL" id="JAQJAC010000009">
    <property type="protein sequence ID" value="KAJ5572568.1"/>
    <property type="molecule type" value="Genomic_DNA"/>
</dbReference>
<feature type="compositionally biased region" description="Pro residues" evidence="7">
    <location>
        <begin position="425"/>
        <end position="440"/>
    </location>
</feature>
<evidence type="ECO:0000313" key="9">
    <source>
        <dbReference type="EMBL" id="KAJ5572568.1"/>
    </source>
</evidence>
<accession>A0AAD6DCT0</accession>
<evidence type="ECO:0000256" key="4">
    <source>
        <dbReference type="ARBA" id="ARBA00022786"/>
    </source>
</evidence>
<feature type="compositionally biased region" description="Basic and acidic residues" evidence="7">
    <location>
        <begin position="489"/>
        <end position="502"/>
    </location>
</feature>
<evidence type="ECO:0000256" key="7">
    <source>
        <dbReference type="SAM" id="MobiDB-lite"/>
    </source>
</evidence>
<dbReference type="CDD" id="cd22749">
    <property type="entry name" value="Otubain_C65"/>
    <property type="match status" value="1"/>
</dbReference>
<comment type="caution">
    <text evidence="9">The sequence shown here is derived from an EMBL/GenBank/DDBJ whole genome shotgun (WGS) entry which is preliminary data.</text>
</comment>
<dbReference type="Pfam" id="PF10275">
    <property type="entry name" value="Peptidase_C65"/>
    <property type="match status" value="1"/>
</dbReference>
<dbReference type="SUPFAM" id="SSF54001">
    <property type="entry name" value="Cysteine proteinases"/>
    <property type="match status" value="1"/>
</dbReference>
<dbReference type="InterPro" id="IPR042467">
    <property type="entry name" value="Peptidase_C65_otubain_sub2"/>
</dbReference>
<name>A0AAD6DCT0_9EURO</name>
<dbReference type="Proteomes" id="UP001216150">
    <property type="component" value="Unassembled WGS sequence"/>
</dbReference>
<comment type="catalytic activity">
    <reaction evidence="1">
        <text>Thiol-dependent hydrolysis of ester, thioester, amide, peptide and isopeptide bonds formed by the C-terminal Gly of ubiquitin (a 76-residue protein attached to proteins as an intracellular targeting signal).</text>
        <dbReference type="EC" id="3.4.19.12"/>
    </reaction>
</comment>
<feature type="compositionally biased region" description="Polar residues" evidence="7">
    <location>
        <begin position="463"/>
        <end position="487"/>
    </location>
</feature>
<feature type="region of interest" description="Disordered" evidence="7">
    <location>
        <begin position="406"/>
        <end position="502"/>
    </location>
</feature>
<dbReference type="InterPro" id="IPR003323">
    <property type="entry name" value="OTU_dom"/>
</dbReference>
<evidence type="ECO:0000259" key="8">
    <source>
        <dbReference type="PROSITE" id="PS50802"/>
    </source>
</evidence>
<keyword evidence="6" id="KW-0788">Thiol protease</keyword>
<dbReference type="Gene3D" id="1.20.1300.20">
    <property type="entry name" value="Peptidase C65 Otubain, subdomain 2"/>
    <property type="match status" value="1"/>
</dbReference>
<dbReference type="InterPro" id="IPR042468">
    <property type="entry name" value="Peptidase_C65_otubain_sub1"/>
</dbReference>
<evidence type="ECO:0000313" key="10">
    <source>
        <dbReference type="Proteomes" id="UP001216150"/>
    </source>
</evidence>
<keyword evidence="10" id="KW-1185">Reference proteome</keyword>
<evidence type="ECO:0000256" key="2">
    <source>
        <dbReference type="ARBA" id="ARBA00012759"/>
    </source>
</evidence>
<evidence type="ECO:0000256" key="1">
    <source>
        <dbReference type="ARBA" id="ARBA00000707"/>
    </source>
</evidence>
<dbReference type="FunFam" id="1.20.1300.20:FF:000003">
    <property type="entry name" value="Ubiquitin thiolesterase (OtuB1), putative"/>
    <property type="match status" value="1"/>
</dbReference>
<feature type="domain" description="OTU" evidence="8">
    <location>
        <begin position="118"/>
        <end position="321"/>
    </location>
</feature>
<gene>
    <name evidence="9" type="ORF">N7450_009552</name>
</gene>
<dbReference type="GO" id="GO:0071108">
    <property type="term" value="P:protein K48-linked deubiquitination"/>
    <property type="evidence" value="ECO:0007669"/>
    <property type="project" value="TreeGrafter"/>
</dbReference>
<protein>
    <recommendedName>
        <fullName evidence="2">ubiquitinyl hydrolase 1</fullName>
        <ecNumber evidence="2">3.4.19.12</ecNumber>
    </recommendedName>
</protein>
<evidence type="ECO:0000256" key="5">
    <source>
        <dbReference type="ARBA" id="ARBA00022801"/>
    </source>
</evidence>
<keyword evidence="4" id="KW-0833">Ubl conjugation pathway</keyword>
<dbReference type="GO" id="GO:0006508">
    <property type="term" value="P:proteolysis"/>
    <property type="evidence" value="ECO:0007669"/>
    <property type="project" value="UniProtKB-KW"/>
</dbReference>
<sequence>MSLSKIPWSHFGPHHPFPDKQRFPNTYYRDAPSFLPLGFSISAALNHQIPANMSNSTNMNALSQAEMERFQKLSNEFEPDVQGPLVSTKQSSHSIAMEYANADPILATKTNDLAVTHPTTRVMKGDGNCGWRAVAFGYFETLFTMRDPIHVQQELIRIKSLNSYLDRVGLQEHLYEVFVDATEDIFAQTSQAIHNGDQDETFLVNAFNEEYSSQAIITHFRLLTSAWMKLNPDRYEAYLTMPLDQYCATRIEPVRTEIDEVGLQALVDGVIKVSGIGVEILYLDRSEGEHVTPHILTDSRPSQATIRLLYRPGHYDILYRAEPTVNMTPMVNLQYDMSSNLTPWDQGALNFDVSSHLMSIPNLMADPGFGMGAPMSPISPMPPVSPAPTSPFRVSPPQEMYPSPIQSHVPSHAQSHASIPSIPVSSPPPVMPSAAPPPMTTLPSRSSDGPQIRLNPLVMKPNLSHSLPVTTPFKNSPYNQAHFQNSDFEPIHWEPNDSRRSS</sequence>
<dbReference type="GO" id="GO:0043130">
    <property type="term" value="F:ubiquitin binding"/>
    <property type="evidence" value="ECO:0007669"/>
    <property type="project" value="TreeGrafter"/>
</dbReference>
<dbReference type="InterPro" id="IPR038765">
    <property type="entry name" value="Papain-like_cys_pep_sf"/>
</dbReference>
<dbReference type="PANTHER" id="PTHR12931:SF15">
    <property type="entry name" value="UBIQUITIN THIOESTERASE OTUBAIN-LIKE"/>
    <property type="match status" value="1"/>
</dbReference>
<reference evidence="9 10" key="1">
    <citation type="journal article" date="2023" name="IMA Fungus">
        <title>Comparative genomic study of the Penicillium genus elucidates a diverse pangenome and 15 lateral gene transfer events.</title>
        <authorList>
            <person name="Petersen C."/>
            <person name="Sorensen T."/>
            <person name="Nielsen M.R."/>
            <person name="Sondergaard T.E."/>
            <person name="Sorensen J.L."/>
            <person name="Fitzpatrick D.A."/>
            <person name="Frisvad J.C."/>
            <person name="Nielsen K.L."/>
        </authorList>
    </citation>
    <scope>NUCLEOTIDE SEQUENCE [LARGE SCALE GENOMIC DNA]</scope>
    <source>
        <strain evidence="9 10">IBT 29057</strain>
    </source>
</reference>